<keyword evidence="2" id="KW-1185">Reference proteome</keyword>
<accession>A0AAD1RW90</accession>
<reference evidence="1" key="1">
    <citation type="submission" date="2022-03" db="EMBL/GenBank/DDBJ databases">
        <authorList>
            <person name="Alioto T."/>
            <person name="Alioto T."/>
            <person name="Gomez Garrido J."/>
        </authorList>
    </citation>
    <scope>NUCLEOTIDE SEQUENCE</scope>
</reference>
<protein>
    <submittedName>
        <fullName evidence="1">Uncharacterized protein</fullName>
    </submittedName>
</protein>
<organism evidence="1 2">
    <name type="scientific">Pelobates cultripes</name>
    <name type="common">Western spadefoot toad</name>
    <dbReference type="NCBI Taxonomy" id="61616"/>
    <lineage>
        <taxon>Eukaryota</taxon>
        <taxon>Metazoa</taxon>
        <taxon>Chordata</taxon>
        <taxon>Craniata</taxon>
        <taxon>Vertebrata</taxon>
        <taxon>Euteleostomi</taxon>
        <taxon>Amphibia</taxon>
        <taxon>Batrachia</taxon>
        <taxon>Anura</taxon>
        <taxon>Pelobatoidea</taxon>
        <taxon>Pelobatidae</taxon>
        <taxon>Pelobates</taxon>
    </lineage>
</organism>
<sequence length="84" mass="9362">MAPAATFQARSRRRFLRSVFTLCVELGAGFLRDITMDKSLDGPTRGRGLDLPSSLPRGSYRRTFVSLAVSHSLSRLSVDSRFEL</sequence>
<evidence type="ECO:0000313" key="1">
    <source>
        <dbReference type="EMBL" id="CAH2282476.1"/>
    </source>
</evidence>
<name>A0AAD1RW90_PELCU</name>
<proteinExistence type="predicted"/>
<evidence type="ECO:0000313" key="2">
    <source>
        <dbReference type="Proteomes" id="UP001295444"/>
    </source>
</evidence>
<dbReference type="Proteomes" id="UP001295444">
    <property type="component" value="Chromosome 04"/>
</dbReference>
<dbReference type="AlphaFoldDB" id="A0AAD1RW90"/>
<gene>
    <name evidence="1" type="ORF">PECUL_23A004237</name>
</gene>
<dbReference type="EMBL" id="OW240915">
    <property type="protein sequence ID" value="CAH2282476.1"/>
    <property type="molecule type" value="Genomic_DNA"/>
</dbReference>